<protein>
    <submittedName>
        <fullName evidence="1">Uncharacterized protein</fullName>
    </submittedName>
</protein>
<dbReference type="VEuPathDB" id="FungiDB:YALI1_E17849g"/>
<name>A0A1D8NIG7_YARLL</name>
<organism evidence="1 2">
    <name type="scientific">Yarrowia lipolytica</name>
    <name type="common">Candida lipolytica</name>
    <dbReference type="NCBI Taxonomy" id="4952"/>
    <lineage>
        <taxon>Eukaryota</taxon>
        <taxon>Fungi</taxon>
        <taxon>Dikarya</taxon>
        <taxon>Ascomycota</taxon>
        <taxon>Saccharomycotina</taxon>
        <taxon>Dipodascomycetes</taxon>
        <taxon>Dipodascales</taxon>
        <taxon>Dipodascales incertae sedis</taxon>
        <taxon>Yarrowia</taxon>
    </lineage>
</organism>
<sequence length="115" mass="12916">MIAVKLKPQNISHKLPFGFVQSDLLDCSRKGTACRLPALLGVCGHLHSHEVDCSCVDGETIPRNEWLQHGHNVRNICREAVLFNVLVDQVVIGRLIVHGRVRDRHMVSECGFLRV</sequence>
<dbReference type="RefSeq" id="XP_068139104.1">
    <property type="nucleotide sequence ID" value="XM_068283003.1"/>
</dbReference>
<reference evidence="1 2" key="1">
    <citation type="journal article" date="2016" name="PLoS ONE">
        <title>Sequence Assembly of Yarrowia lipolytica Strain W29/CLIB89 Shows Transposable Element Diversity.</title>
        <authorList>
            <person name="Magnan C."/>
            <person name="Yu J."/>
            <person name="Chang I."/>
            <person name="Jahn E."/>
            <person name="Kanomata Y."/>
            <person name="Wu J."/>
            <person name="Zeller M."/>
            <person name="Oakes M."/>
            <person name="Baldi P."/>
            <person name="Sandmeyer S."/>
        </authorList>
    </citation>
    <scope>NUCLEOTIDE SEQUENCE [LARGE SCALE GENOMIC DNA]</scope>
    <source>
        <strain evidence="2">CLIB89(W29)</strain>
    </source>
</reference>
<dbReference type="AlphaFoldDB" id="A0A1D8NIG7"/>
<gene>
    <name evidence="1" type="ORF">YALI1_E17849g</name>
</gene>
<dbReference type="Proteomes" id="UP000182444">
    <property type="component" value="Chromosome 1E"/>
</dbReference>
<dbReference type="GeneID" id="94583610"/>
<accession>A0A1D8NIG7</accession>
<evidence type="ECO:0000313" key="1">
    <source>
        <dbReference type="EMBL" id="AOW05431.1"/>
    </source>
</evidence>
<evidence type="ECO:0000313" key="2">
    <source>
        <dbReference type="Proteomes" id="UP000182444"/>
    </source>
</evidence>
<proteinExistence type="predicted"/>
<dbReference type="EMBL" id="CP017557">
    <property type="protein sequence ID" value="AOW05431.1"/>
    <property type="molecule type" value="Genomic_DNA"/>
</dbReference>